<name>A0ABP0EKF3_9ASCO</name>
<dbReference type="EMBL" id="OZ004260">
    <property type="protein sequence ID" value="CAK7921221.1"/>
    <property type="molecule type" value="Genomic_DNA"/>
</dbReference>
<keyword evidence="3" id="KW-1185">Reference proteome</keyword>
<dbReference type="InterPro" id="IPR018846">
    <property type="entry name" value="Beta-prop_RSE1/DDB1/CPSF1_1st"/>
</dbReference>
<sequence length="1134" mass="127509">MYLRHQDDEIIHVRTELQPNKQIKLVLKVNNFLFPNEVCVVTYSTFLTFFRLIDDKLHSYQYIHRSDLMEEYDGDSSVHAMTSFESGDVTKLVLFVGNSIKIVTWRRDSESFHIVETFIIKNNEFPKTIETSPILIAGPQPAGAKAIALHSISGMVTTIKTEQSKVSKLNEQWVNQTSYLGSITVLFMTFLNRPNGEDQPVLAVVYKDFNFACSLRYYVPDAVSGKFVVSRQFQEFEAPPQGIVALKQGGLLVFSDIYALYFPDPLVSYLSLDDDVTDPSLSVNSNENVLTKVLVTTRDSSIDIASLTAYTVIDSNRVLAIATSGMTFMLHFDISPLASGRKVTVRSFGAIKLNYTTPAKQVVHVDRGIFFASSDMSRSVLFSISSTHPFVHISQYFDTSPPVLNIEARNKQIFVCQGGYESGEFRNISRSKNIPKVLHKADFPSGCYLKTFENSLAILSIDHQLRGIISIEQSSFVQPKFNVLENGTTNISGYNFDTKGVHYQAISANGTNVISSSGVFENGKKKYDEKEEIIAGVKLPEIEVITTQSSMKIYIKDTLEDEISLTELDSSQIVSVKFHTHDNDFFVLLTYDSGLYKLYHKKLHFGLVSMGFLPVEGVVFSTALQYQREACLLWMFFTMQDGKLLQLCFDLEKSIIESTKTVEEQISETPLHVFAAQDGSSSPVFMYNDESIWALTYDLFIDFYQITLNPIKRNNISQISILESCLAILYSTGRIEILSLSDVHATSKLRNKEPNAMVMDQLILKSLKLTRSKYTLLLCSKYKYNKSTAIIEKKSALKLMNQDDMSEITTFPLPFNDPIDVCEILSLDDSINVVVLDSDELNDQPLSVFTIDGVNIRPRQSNFNFDTISNQKLQTITHVTHFNKPDSSLFLLSGTSNVLVEVTENFNIFSWETVSNVVKQKTFSAEVAISGDTLAISDVVAGASLYEIKEHSSKWKYKLQPMASGVVEGEPFSMGLAITNVKLEKGYLDTLWVGLPDNGMQCISLSGDETPNFEGLDGRTNVIKAFNFKYDFEDHGKNEVQPLVVAGTANGSVYLTTALRGKSREVFQVFAREYAQMSECLTEEIPTGNAIREFVELAHINPEEQVEVFTNTFQIMRSMQRLVFDMENISCDTR</sequence>
<reference evidence="2 3" key="1">
    <citation type="submission" date="2024-01" db="EMBL/GenBank/DDBJ databases">
        <authorList>
            <consortium name="Genoscope - CEA"/>
            <person name="William W."/>
        </authorList>
    </citation>
    <scope>NUCLEOTIDE SEQUENCE [LARGE SCALE GENOMIC DNA]</scope>
    <source>
        <strain evidence="2 3">29B2s-10</strain>
    </source>
</reference>
<evidence type="ECO:0000313" key="3">
    <source>
        <dbReference type="Proteomes" id="UP001497600"/>
    </source>
</evidence>
<organism evidence="2 3">
    <name type="scientific">[Candida] anglica</name>
    <dbReference type="NCBI Taxonomy" id="148631"/>
    <lineage>
        <taxon>Eukaryota</taxon>
        <taxon>Fungi</taxon>
        <taxon>Dikarya</taxon>
        <taxon>Ascomycota</taxon>
        <taxon>Saccharomycotina</taxon>
        <taxon>Pichiomycetes</taxon>
        <taxon>Debaryomycetaceae</taxon>
        <taxon>Kurtzmaniella</taxon>
    </lineage>
</organism>
<dbReference type="Pfam" id="PF10433">
    <property type="entry name" value="Beta-prop_RSE1_1st"/>
    <property type="match status" value="1"/>
</dbReference>
<accession>A0ABP0EKF3</accession>
<evidence type="ECO:0000259" key="1">
    <source>
        <dbReference type="Pfam" id="PF10433"/>
    </source>
</evidence>
<dbReference type="Proteomes" id="UP001497600">
    <property type="component" value="Chromosome H"/>
</dbReference>
<gene>
    <name evidence="2" type="ORF">CAAN4_H11628</name>
</gene>
<proteinExistence type="predicted"/>
<dbReference type="InterPro" id="IPR015943">
    <property type="entry name" value="WD40/YVTN_repeat-like_dom_sf"/>
</dbReference>
<dbReference type="Gene3D" id="2.130.10.10">
    <property type="entry name" value="YVTN repeat-like/Quinoprotein amine dehydrogenase"/>
    <property type="match status" value="1"/>
</dbReference>
<protein>
    <recommendedName>
        <fullName evidence="1">RSE1/DDB1/CPSF1 first beta-propeller domain-containing protein</fullName>
    </recommendedName>
</protein>
<feature type="domain" description="RSE1/DDB1/CPSF1 first beta-propeller" evidence="1">
    <location>
        <begin position="77"/>
        <end position="388"/>
    </location>
</feature>
<evidence type="ECO:0000313" key="2">
    <source>
        <dbReference type="EMBL" id="CAK7921221.1"/>
    </source>
</evidence>